<keyword evidence="1" id="KW-0812">Transmembrane</keyword>
<keyword evidence="1" id="KW-0472">Membrane</keyword>
<dbReference type="EMBL" id="JAMOIL010000032">
    <property type="protein sequence ID" value="MCM0622331.1"/>
    <property type="molecule type" value="Genomic_DNA"/>
</dbReference>
<evidence type="ECO:0000256" key="1">
    <source>
        <dbReference type="SAM" id="Phobius"/>
    </source>
</evidence>
<organism evidence="2 3">
    <name type="scientific">Nocardioides bruguierae</name>
    <dbReference type="NCBI Taxonomy" id="2945102"/>
    <lineage>
        <taxon>Bacteria</taxon>
        <taxon>Bacillati</taxon>
        <taxon>Actinomycetota</taxon>
        <taxon>Actinomycetes</taxon>
        <taxon>Propionibacteriales</taxon>
        <taxon>Nocardioidaceae</taxon>
        <taxon>Nocardioides</taxon>
    </lineage>
</organism>
<protein>
    <submittedName>
        <fullName evidence="2">DUF4307 domain-containing protein</fullName>
    </submittedName>
</protein>
<dbReference type="InterPro" id="IPR025443">
    <property type="entry name" value="DUF4307"/>
</dbReference>
<sequence length="148" mass="15827">MSTTPGPGTGPAQQPARHDDELAHRYGRPARWPWVVGLLVTLVLVGVAGSMVAWTALRSSDPAVQSAVLAFDVVDEHQVDASVRIEMSDDAEDVQCTLRAYAEDKSTVGETTFSPSGSGRFEVDIRTERRATSVEGLGCTAAGQERAR</sequence>
<gene>
    <name evidence="2" type="ORF">M8330_18720</name>
</gene>
<keyword evidence="1" id="KW-1133">Transmembrane helix</keyword>
<dbReference type="RefSeq" id="WP_250828557.1">
    <property type="nucleotide sequence ID" value="NZ_JAMOIL010000032.1"/>
</dbReference>
<comment type="caution">
    <text evidence="2">The sequence shown here is derived from an EMBL/GenBank/DDBJ whole genome shotgun (WGS) entry which is preliminary data.</text>
</comment>
<keyword evidence="3" id="KW-1185">Reference proteome</keyword>
<dbReference type="AlphaFoldDB" id="A0A9X2DAG3"/>
<reference evidence="2" key="1">
    <citation type="submission" date="2022-05" db="EMBL/GenBank/DDBJ databases">
        <authorList>
            <person name="Tuo L."/>
        </authorList>
    </citation>
    <scope>NUCLEOTIDE SEQUENCE</scope>
    <source>
        <strain evidence="2">BSK12Z-4</strain>
    </source>
</reference>
<proteinExistence type="predicted"/>
<name>A0A9X2DAG3_9ACTN</name>
<accession>A0A9X2DAG3</accession>
<dbReference type="Proteomes" id="UP001139485">
    <property type="component" value="Unassembled WGS sequence"/>
</dbReference>
<evidence type="ECO:0000313" key="2">
    <source>
        <dbReference type="EMBL" id="MCM0622331.1"/>
    </source>
</evidence>
<evidence type="ECO:0000313" key="3">
    <source>
        <dbReference type="Proteomes" id="UP001139485"/>
    </source>
</evidence>
<feature type="transmembrane region" description="Helical" evidence="1">
    <location>
        <begin position="34"/>
        <end position="57"/>
    </location>
</feature>
<dbReference type="Pfam" id="PF14155">
    <property type="entry name" value="DUF4307"/>
    <property type="match status" value="1"/>
</dbReference>